<dbReference type="STRING" id="155974.SAMN04487818_105101"/>
<dbReference type="InterPro" id="IPR041698">
    <property type="entry name" value="Methyltransf_25"/>
</dbReference>
<dbReference type="SUPFAM" id="SSF53335">
    <property type="entry name" value="S-adenosyl-L-methionine-dependent methyltransferases"/>
    <property type="match status" value="1"/>
</dbReference>
<name>A0A1H9RUX7_9PSEU</name>
<keyword evidence="2" id="KW-0489">Methyltransferase</keyword>
<dbReference type="InterPro" id="IPR029063">
    <property type="entry name" value="SAM-dependent_MTases_sf"/>
</dbReference>
<proteinExistence type="predicted"/>
<dbReference type="Proteomes" id="UP000199051">
    <property type="component" value="Unassembled WGS sequence"/>
</dbReference>
<dbReference type="AlphaFoldDB" id="A0A1H9RUX7"/>
<dbReference type="EMBL" id="FOGI01000005">
    <property type="protein sequence ID" value="SER76404.1"/>
    <property type="molecule type" value="Genomic_DNA"/>
</dbReference>
<dbReference type="Pfam" id="PF13649">
    <property type="entry name" value="Methyltransf_25"/>
    <property type="match status" value="1"/>
</dbReference>
<evidence type="ECO:0000313" key="2">
    <source>
        <dbReference type="EMBL" id="SER76404.1"/>
    </source>
</evidence>
<dbReference type="GO" id="GO:0032259">
    <property type="term" value="P:methylation"/>
    <property type="evidence" value="ECO:0007669"/>
    <property type="project" value="UniProtKB-KW"/>
</dbReference>
<sequence>MDPVTSRMRALYDSKAAQYRLATSSLAQFPGLDQEIGAFVGSLRIGGPVLDIGCGAGRDAEHIVELGRPVVLSDISRNMLDIARSRVGAAAVHCDMAALPFADGAFAGIWMCGSLVHIPRARQAGVLGESFRVLAPGGRIAISLKEGDGEGWRVGERMDESRWFTYWRQEQVSDLLRDIGFRDVVTEPSGRGTWFIASGARQSAGAH</sequence>
<dbReference type="Gene3D" id="3.40.50.150">
    <property type="entry name" value="Vaccinia Virus protein VP39"/>
    <property type="match status" value="1"/>
</dbReference>
<feature type="domain" description="Methyltransferase" evidence="1">
    <location>
        <begin position="49"/>
        <end position="138"/>
    </location>
</feature>
<dbReference type="PANTHER" id="PTHR43591">
    <property type="entry name" value="METHYLTRANSFERASE"/>
    <property type="match status" value="1"/>
</dbReference>
<dbReference type="GO" id="GO:0008168">
    <property type="term" value="F:methyltransferase activity"/>
    <property type="evidence" value="ECO:0007669"/>
    <property type="project" value="UniProtKB-KW"/>
</dbReference>
<keyword evidence="3" id="KW-1185">Reference proteome</keyword>
<keyword evidence="2" id="KW-0830">Ubiquinone</keyword>
<organism evidence="2 3">
    <name type="scientific">Actinokineospora terrae</name>
    <dbReference type="NCBI Taxonomy" id="155974"/>
    <lineage>
        <taxon>Bacteria</taxon>
        <taxon>Bacillati</taxon>
        <taxon>Actinomycetota</taxon>
        <taxon>Actinomycetes</taxon>
        <taxon>Pseudonocardiales</taxon>
        <taxon>Pseudonocardiaceae</taxon>
        <taxon>Actinokineospora</taxon>
    </lineage>
</organism>
<dbReference type="CDD" id="cd02440">
    <property type="entry name" value="AdoMet_MTases"/>
    <property type="match status" value="1"/>
</dbReference>
<reference evidence="3" key="1">
    <citation type="submission" date="2016-10" db="EMBL/GenBank/DDBJ databases">
        <authorList>
            <person name="Varghese N."/>
            <person name="Submissions S."/>
        </authorList>
    </citation>
    <scope>NUCLEOTIDE SEQUENCE [LARGE SCALE GENOMIC DNA]</scope>
    <source>
        <strain evidence="3">DSM 44260</strain>
    </source>
</reference>
<protein>
    <submittedName>
        <fullName evidence="2">Ubiquinone/menaquinone biosynthesis C-methylase UbiE</fullName>
    </submittedName>
</protein>
<accession>A0A1H9RUX7</accession>
<keyword evidence="2" id="KW-0808">Transferase</keyword>
<evidence type="ECO:0000259" key="1">
    <source>
        <dbReference type="Pfam" id="PF13649"/>
    </source>
</evidence>
<evidence type="ECO:0000313" key="3">
    <source>
        <dbReference type="Proteomes" id="UP000199051"/>
    </source>
</evidence>
<gene>
    <name evidence="2" type="ORF">SAMN04487818_105101</name>
</gene>